<dbReference type="EC" id="3.1.-.-" evidence="5"/>
<evidence type="ECO:0000256" key="4">
    <source>
        <dbReference type="ARBA" id="ARBA00022801"/>
    </source>
</evidence>
<dbReference type="PANTHER" id="PTHR33317:SF4">
    <property type="entry name" value="POLYNUCLEOTIDYL TRANSFERASE, RIBONUCLEASE H-LIKE SUPERFAMILY PROTEIN"/>
    <property type="match status" value="1"/>
</dbReference>
<dbReference type="Pfam" id="PF03652">
    <property type="entry name" value="RuvX"/>
    <property type="match status" value="1"/>
</dbReference>
<dbReference type="InterPro" id="IPR012337">
    <property type="entry name" value="RNaseH-like_sf"/>
</dbReference>
<comment type="caution">
    <text evidence="7">The sequence shown here is derived from an EMBL/GenBank/DDBJ whole genome shotgun (WGS) entry which is preliminary data.</text>
</comment>
<dbReference type="InterPro" id="IPR037027">
    <property type="entry name" value="YqgF/RNaseH-like_dom_sf"/>
</dbReference>
<reference evidence="7 8" key="1">
    <citation type="journal article" date="2015" name="Nature">
        <title>rRNA introns, odd ribosomes, and small enigmatic genomes across a large radiation of phyla.</title>
        <authorList>
            <person name="Brown C.T."/>
            <person name="Hug L.A."/>
            <person name="Thomas B.C."/>
            <person name="Sharon I."/>
            <person name="Castelle C.J."/>
            <person name="Singh A."/>
            <person name="Wilkins M.J."/>
            <person name="Williams K.H."/>
            <person name="Banfield J.F."/>
        </authorList>
    </citation>
    <scope>NUCLEOTIDE SEQUENCE [LARGE SCALE GENOMIC DNA]</scope>
</reference>
<organism evidence="7 8">
    <name type="scientific">Candidatus Magasanikbacteria bacterium GW2011_GWA2_46_17</name>
    <dbReference type="NCBI Taxonomy" id="1619042"/>
    <lineage>
        <taxon>Bacteria</taxon>
        <taxon>Candidatus Magasanikiibacteriota</taxon>
    </lineage>
</organism>
<dbReference type="HAMAP" id="MF_00651">
    <property type="entry name" value="Nuclease_YqgF"/>
    <property type="match status" value="1"/>
</dbReference>
<dbReference type="Gene3D" id="3.30.420.140">
    <property type="entry name" value="YqgF/RNase H-like domain"/>
    <property type="match status" value="1"/>
</dbReference>
<evidence type="ECO:0000313" key="7">
    <source>
        <dbReference type="EMBL" id="KKU27333.1"/>
    </source>
</evidence>
<feature type="domain" description="YqgF/RNase H-like" evidence="6">
    <location>
        <begin position="24"/>
        <end position="124"/>
    </location>
</feature>
<comment type="subcellular location">
    <subcellularLocation>
        <location evidence="5">Cytoplasm</location>
    </subcellularLocation>
</comment>
<dbReference type="NCBIfam" id="TIGR00250">
    <property type="entry name" value="RNAse_H_YqgF"/>
    <property type="match status" value="1"/>
</dbReference>
<keyword evidence="4 5" id="KW-0378">Hydrolase</keyword>
<evidence type="ECO:0000256" key="2">
    <source>
        <dbReference type="ARBA" id="ARBA00022517"/>
    </source>
</evidence>
<keyword evidence="3 5" id="KW-0540">Nuclease</keyword>
<dbReference type="EMBL" id="LCMA01000001">
    <property type="protein sequence ID" value="KKU27333.1"/>
    <property type="molecule type" value="Genomic_DNA"/>
</dbReference>
<dbReference type="AlphaFoldDB" id="A0A0G1RBD7"/>
<dbReference type="GO" id="GO:0000967">
    <property type="term" value="P:rRNA 5'-end processing"/>
    <property type="evidence" value="ECO:0007669"/>
    <property type="project" value="UniProtKB-UniRule"/>
</dbReference>
<dbReference type="Proteomes" id="UP000034175">
    <property type="component" value="Unassembled WGS sequence"/>
</dbReference>
<dbReference type="GO" id="GO:0016788">
    <property type="term" value="F:hydrolase activity, acting on ester bonds"/>
    <property type="evidence" value="ECO:0007669"/>
    <property type="project" value="UniProtKB-UniRule"/>
</dbReference>
<comment type="function">
    <text evidence="5">Could be a nuclease involved in processing of the 5'-end of pre-16S rRNA.</text>
</comment>
<evidence type="ECO:0000256" key="3">
    <source>
        <dbReference type="ARBA" id="ARBA00022722"/>
    </source>
</evidence>
<dbReference type="InterPro" id="IPR006641">
    <property type="entry name" value="YqgF/RNaseH-like_dom"/>
</dbReference>
<evidence type="ECO:0000256" key="1">
    <source>
        <dbReference type="ARBA" id="ARBA00022490"/>
    </source>
</evidence>
<keyword evidence="2 5" id="KW-0690">Ribosome biogenesis</keyword>
<dbReference type="CDD" id="cd16964">
    <property type="entry name" value="YqgF"/>
    <property type="match status" value="1"/>
</dbReference>
<dbReference type="PATRIC" id="fig|1619042.3.peg.62"/>
<comment type="similarity">
    <text evidence="5">Belongs to the YqgF HJR family.</text>
</comment>
<evidence type="ECO:0000256" key="5">
    <source>
        <dbReference type="HAMAP-Rule" id="MF_00651"/>
    </source>
</evidence>
<gene>
    <name evidence="7" type="ORF">UX39_C0001G0053</name>
</gene>
<accession>A0A0G1RBD7</accession>
<dbReference type="SMART" id="SM00732">
    <property type="entry name" value="YqgFc"/>
    <property type="match status" value="1"/>
</dbReference>
<dbReference type="SUPFAM" id="SSF53098">
    <property type="entry name" value="Ribonuclease H-like"/>
    <property type="match status" value="1"/>
</dbReference>
<dbReference type="GO" id="GO:0005829">
    <property type="term" value="C:cytosol"/>
    <property type="evidence" value="ECO:0007669"/>
    <property type="project" value="TreeGrafter"/>
</dbReference>
<evidence type="ECO:0000259" key="6">
    <source>
        <dbReference type="SMART" id="SM00732"/>
    </source>
</evidence>
<evidence type="ECO:0000313" key="8">
    <source>
        <dbReference type="Proteomes" id="UP000034175"/>
    </source>
</evidence>
<keyword evidence="1 5" id="KW-0963">Cytoplasm</keyword>
<proteinExistence type="inferred from homology"/>
<dbReference type="PANTHER" id="PTHR33317">
    <property type="entry name" value="POLYNUCLEOTIDYL TRANSFERASE, RIBONUCLEASE H-LIKE SUPERFAMILY PROTEIN"/>
    <property type="match status" value="1"/>
</dbReference>
<sequence length="153" mass="17324">MRIINVKIKNQNVKLWSRFVTIFMNILTIDFGTKRIGLAWTNTEVGVVLPFGQIKEQKAKSKEQILVELIDREKIDKVIIGMPLGLDGEDNPNTERVKKFANELRNATTVSVELFDERFSSGQADAMGGRATRDEKAAMVILQGYLDKQKNII</sequence>
<dbReference type="GO" id="GO:0004518">
    <property type="term" value="F:nuclease activity"/>
    <property type="evidence" value="ECO:0007669"/>
    <property type="project" value="UniProtKB-KW"/>
</dbReference>
<dbReference type="InterPro" id="IPR005227">
    <property type="entry name" value="YqgF"/>
</dbReference>
<protein>
    <recommendedName>
        <fullName evidence="5">Putative pre-16S rRNA nuclease</fullName>
        <ecNumber evidence="5">3.1.-.-</ecNumber>
    </recommendedName>
</protein>
<name>A0A0G1RBD7_9BACT</name>